<dbReference type="AlphaFoldDB" id="A0A433RTF1"/>
<dbReference type="EC" id="2.4.99.28" evidence="19"/>
<dbReference type="PROSITE" id="PS00428">
    <property type="entry name" value="FTSW_RODA_SPOVE"/>
    <property type="match status" value="1"/>
</dbReference>
<comment type="catalytic activity">
    <reaction evidence="20">
        <text>[GlcNAc-(1-&gt;4)-Mur2Ac(oyl-L-Ala-gamma-D-Glu-L-Lys-D-Ala-D-Ala)](n)-di-trans,octa-cis-undecaprenyl diphosphate + beta-D-GlcNAc-(1-&gt;4)-Mur2Ac(oyl-L-Ala-gamma-D-Glu-L-Lys-D-Ala-D-Ala)-di-trans,octa-cis-undecaprenyl diphosphate = [GlcNAc-(1-&gt;4)-Mur2Ac(oyl-L-Ala-gamma-D-Glu-L-Lys-D-Ala-D-Ala)](n+1)-di-trans,octa-cis-undecaprenyl diphosphate + di-trans,octa-cis-undecaprenyl diphosphate + H(+)</text>
        <dbReference type="Rhea" id="RHEA:23708"/>
        <dbReference type="Rhea" id="RHEA-COMP:9602"/>
        <dbReference type="Rhea" id="RHEA-COMP:9603"/>
        <dbReference type="ChEBI" id="CHEBI:15378"/>
        <dbReference type="ChEBI" id="CHEBI:58405"/>
        <dbReference type="ChEBI" id="CHEBI:60033"/>
        <dbReference type="ChEBI" id="CHEBI:78435"/>
        <dbReference type="EC" id="2.4.99.28"/>
    </reaction>
</comment>
<evidence type="ECO:0000256" key="8">
    <source>
        <dbReference type="ARBA" id="ARBA00022960"/>
    </source>
</evidence>
<reference evidence="23 24" key="1">
    <citation type="submission" date="2014-11" db="EMBL/GenBank/DDBJ databases">
        <title>Genome sequence and analysis of novel Kurthia sp.</title>
        <authorList>
            <person name="Lawson J.N."/>
            <person name="Gonzalez J.E."/>
            <person name="Rinauldi L."/>
            <person name="Xuan Z."/>
            <person name="Firman A."/>
            <person name="Shaddox L."/>
            <person name="Trudeau A."/>
            <person name="Shah S."/>
            <person name="Reiman D."/>
        </authorList>
    </citation>
    <scope>NUCLEOTIDE SEQUENCE [LARGE SCALE GENOMIC DNA]</scope>
    <source>
        <strain evidence="23 24">3B1D</strain>
    </source>
</reference>
<accession>A0A433RTF1</accession>
<evidence type="ECO:0000256" key="13">
    <source>
        <dbReference type="ARBA" id="ARBA00023316"/>
    </source>
</evidence>
<evidence type="ECO:0000256" key="22">
    <source>
        <dbReference type="SAM" id="Phobius"/>
    </source>
</evidence>
<feature type="transmembrane region" description="Helical" evidence="22">
    <location>
        <begin position="145"/>
        <end position="167"/>
    </location>
</feature>
<dbReference type="RefSeq" id="WP_020189346.1">
    <property type="nucleotide sequence ID" value="NZ_JTFC01000031.1"/>
</dbReference>
<feature type="transmembrane region" description="Helical" evidence="22">
    <location>
        <begin position="197"/>
        <end position="216"/>
    </location>
</feature>
<comment type="subcellular location">
    <subcellularLocation>
        <location evidence="1">Cell membrane</location>
        <topology evidence="1">Multi-pass membrane protein</topology>
    </subcellularLocation>
</comment>
<dbReference type="OrthoDB" id="9768187at2"/>
<keyword evidence="24" id="KW-1185">Reference proteome</keyword>
<comment type="caution">
    <text evidence="23">The sequence shown here is derived from an EMBL/GenBank/DDBJ whole genome shotgun (WGS) entry which is preliminary data.</text>
</comment>
<evidence type="ECO:0000256" key="18">
    <source>
        <dbReference type="ARBA" id="ARBA00041418"/>
    </source>
</evidence>
<feature type="transmembrane region" description="Helical" evidence="22">
    <location>
        <begin position="81"/>
        <end position="99"/>
    </location>
</feature>
<evidence type="ECO:0000256" key="17">
    <source>
        <dbReference type="ARBA" id="ARBA00041185"/>
    </source>
</evidence>
<dbReference type="GO" id="GO:0008360">
    <property type="term" value="P:regulation of cell shape"/>
    <property type="evidence" value="ECO:0007669"/>
    <property type="project" value="UniProtKB-KW"/>
</dbReference>
<dbReference type="GO" id="GO:0008955">
    <property type="term" value="F:peptidoglycan glycosyltransferase activity"/>
    <property type="evidence" value="ECO:0007669"/>
    <property type="project" value="UniProtKB-EC"/>
</dbReference>
<dbReference type="InterPro" id="IPR001182">
    <property type="entry name" value="FtsW/RodA"/>
</dbReference>
<dbReference type="PANTHER" id="PTHR30474">
    <property type="entry name" value="CELL CYCLE PROTEIN"/>
    <property type="match status" value="1"/>
</dbReference>
<evidence type="ECO:0000256" key="15">
    <source>
        <dbReference type="ARBA" id="ARBA00033270"/>
    </source>
</evidence>
<feature type="transmembrane region" description="Helical" evidence="22">
    <location>
        <begin position="111"/>
        <end position="133"/>
    </location>
</feature>
<dbReference type="GO" id="GO:0009252">
    <property type="term" value="P:peptidoglycan biosynthetic process"/>
    <property type="evidence" value="ECO:0007669"/>
    <property type="project" value="UniProtKB-KW"/>
</dbReference>
<dbReference type="NCBIfam" id="TIGR02614">
    <property type="entry name" value="ftsW"/>
    <property type="match status" value="1"/>
</dbReference>
<evidence type="ECO:0000256" key="4">
    <source>
        <dbReference type="ARBA" id="ARBA00022618"/>
    </source>
</evidence>
<evidence type="ECO:0000256" key="14">
    <source>
        <dbReference type="ARBA" id="ARBA00032370"/>
    </source>
</evidence>
<evidence type="ECO:0000256" key="20">
    <source>
        <dbReference type="ARBA" id="ARBA00049902"/>
    </source>
</evidence>
<evidence type="ECO:0000256" key="9">
    <source>
        <dbReference type="ARBA" id="ARBA00022984"/>
    </source>
</evidence>
<protein>
    <recommendedName>
        <fullName evidence="17">Probable peptidoglycan glycosyltransferase FtsW</fullName>
        <ecNumber evidence="19">2.4.99.28</ecNumber>
    </recommendedName>
    <alternativeName>
        <fullName evidence="18">Cell division protein FtsW</fullName>
    </alternativeName>
    <alternativeName>
        <fullName evidence="15">Cell wall polymerase</fullName>
    </alternativeName>
    <alternativeName>
        <fullName evidence="14">Peptidoglycan polymerase</fullName>
    </alternativeName>
</protein>
<dbReference type="GO" id="GO:0032153">
    <property type="term" value="C:cell division site"/>
    <property type="evidence" value="ECO:0007669"/>
    <property type="project" value="TreeGrafter"/>
</dbReference>
<evidence type="ECO:0000256" key="21">
    <source>
        <dbReference type="ARBA" id="ARBA00049966"/>
    </source>
</evidence>
<evidence type="ECO:0000256" key="11">
    <source>
        <dbReference type="ARBA" id="ARBA00023136"/>
    </source>
</evidence>
<keyword evidence="6" id="KW-0808">Transferase</keyword>
<keyword evidence="8" id="KW-0133">Cell shape</keyword>
<evidence type="ECO:0000256" key="19">
    <source>
        <dbReference type="ARBA" id="ARBA00044770"/>
    </source>
</evidence>
<keyword evidence="10 22" id="KW-1133">Transmembrane helix</keyword>
<keyword evidence="13" id="KW-0961">Cell wall biogenesis/degradation</keyword>
<dbReference type="Proteomes" id="UP000288623">
    <property type="component" value="Unassembled WGS sequence"/>
</dbReference>
<dbReference type="EMBL" id="JTFC01000031">
    <property type="protein sequence ID" value="RUS55445.1"/>
    <property type="molecule type" value="Genomic_DNA"/>
</dbReference>
<dbReference type="GO" id="GO:0015648">
    <property type="term" value="F:lipid-linked peptidoglycan transporter activity"/>
    <property type="evidence" value="ECO:0007669"/>
    <property type="project" value="TreeGrafter"/>
</dbReference>
<keyword evidence="3" id="KW-1003">Cell membrane</keyword>
<keyword evidence="7 22" id="KW-0812">Transmembrane</keyword>
<organism evidence="23 24">
    <name type="scientific">Candidatus Kurthia intestinigallinarum</name>
    <dbReference type="NCBI Taxonomy" id="1562256"/>
    <lineage>
        <taxon>Bacteria</taxon>
        <taxon>Bacillati</taxon>
        <taxon>Bacillota</taxon>
        <taxon>Bacilli</taxon>
        <taxon>Bacillales</taxon>
        <taxon>Caryophanaceae</taxon>
        <taxon>Kurthia</taxon>
    </lineage>
</organism>
<feature type="transmembrane region" description="Helical" evidence="22">
    <location>
        <begin position="12"/>
        <end position="35"/>
    </location>
</feature>
<evidence type="ECO:0000256" key="1">
    <source>
        <dbReference type="ARBA" id="ARBA00004651"/>
    </source>
</evidence>
<keyword evidence="5" id="KW-0328">Glycosyltransferase</keyword>
<dbReference type="GO" id="GO:0051301">
    <property type="term" value="P:cell division"/>
    <property type="evidence" value="ECO:0007669"/>
    <property type="project" value="UniProtKB-KW"/>
</dbReference>
<evidence type="ECO:0000256" key="2">
    <source>
        <dbReference type="ARBA" id="ARBA00004752"/>
    </source>
</evidence>
<keyword evidence="4 23" id="KW-0132">Cell division</keyword>
<evidence type="ECO:0000256" key="12">
    <source>
        <dbReference type="ARBA" id="ARBA00023306"/>
    </source>
</evidence>
<comment type="function">
    <text evidence="21">Peptidoglycan polymerase that is essential for cell division.</text>
</comment>
<dbReference type="PANTHER" id="PTHR30474:SF2">
    <property type="entry name" value="PEPTIDOGLYCAN GLYCOSYLTRANSFERASE FTSW-RELATED"/>
    <property type="match status" value="1"/>
</dbReference>
<evidence type="ECO:0000256" key="6">
    <source>
        <dbReference type="ARBA" id="ARBA00022679"/>
    </source>
</evidence>
<feature type="transmembrane region" description="Helical" evidence="22">
    <location>
        <begin position="324"/>
        <end position="345"/>
    </location>
</feature>
<dbReference type="InterPro" id="IPR013437">
    <property type="entry name" value="FtsW"/>
</dbReference>
<proteinExistence type="inferred from homology"/>
<evidence type="ECO:0000313" key="24">
    <source>
        <dbReference type="Proteomes" id="UP000288623"/>
    </source>
</evidence>
<comment type="pathway">
    <text evidence="2">Cell wall biogenesis; peptidoglycan biosynthesis.</text>
</comment>
<evidence type="ECO:0000313" key="23">
    <source>
        <dbReference type="EMBL" id="RUS55445.1"/>
    </source>
</evidence>
<dbReference type="GO" id="GO:0005886">
    <property type="term" value="C:plasma membrane"/>
    <property type="evidence" value="ECO:0007669"/>
    <property type="project" value="UniProtKB-SubCell"/>
</dbReference>
<name>A0A433RTF1_9BACL</name>
<gene>
    <name evidence="23" type="ORF">QI30_10940</name>
</gene>
<dbReference type="InterPro" id="IPR018365">
    <property type="entry name" value="Cell_cycle_FtsW-rel_CS"/>
</dbReference>
<evidence type="ECO:0000256" key="16">
    <source>
        <dbReference type="ARBA" id="ARBA00038053"/>
    </source>
</evidence>
<keyword evidence="12" id="KW-0131">Cell cycle</keyword>
<dbReference type="Pfam" id="PF01098">
    <property type="entry name" value="FTSW_RODA_SPOVE"/>
    <property type="match status" value="1"/>
</dbReference>
<evidence type="ECO:0000256" key="5">
    <source>
        <dbReference type="ARBA" id="ARBA00022676"/>
    </source>
</evidence>
<evidence type="ECO:0000256" key="3">
    <source>
        <dbReference type="ARBA" id="ARBA00022475"/>
    </source>
</evidence>
<feature type="transmembrane region" description="Helical" evidence="22">
    <location>
        <begin position="55"/>
        <end position="74"/>
    </location>
</feature>
<feature type="transmembrane region" description="Helical" evidence="22">
    <location>
        <begin position="357"/>
        <end position="379"/>
    </location>
</feature>
<keyword evidence="11 22" id="KW-0472">Membrane</keyword>
<dbReference type="GO" id="GO:0071555">
    <property type="term" value="P:cell wall organization"/>
    <property type="evidence" value="ECO:0007669"/>
    <property type="project" value="UniProtKB-KW"/>
</dbReference>
<evidence type="ECO:0000256" key="10">
    <source>
        <dbReference type="ARBA" id="ARBA00022989"/>
    </source>
</evidence>
<comment type="similarity">
    <text evidence="16">Belongs to the SEDS family. FtsW subfamily.</text>
</comment>
<evidence type="ECO:0000256" key="7">
    <source>
        <dbReference type="ARBA" id="ARBA00022692"/>
    </source>
</evidence>
<keyword evidence="9" id="KW-0573">Peptidoglycan synthesis</keyword>
<feature type="transmembrane region" description="Helical" evidence="22">
    <location>
        <begin position="173"/>
        <end position="190"/>
    </location>
</feature>
<sequence length="391" mass="42689">MKKMVKNIFKNFDYPLFVTYTLLCLFGLVMIYSASMVWAVEKLHAAPNYYFVRQLINLLIAFAAFFVVTAIPYQHYKKKKWYTIILFVTFALLLLVKVIGVAPGNSGAKSWISLGFMNVQPSEVAKLAFIIYFAGILKRKEEQKLLNSFTAGYLPPFLALGAAVILILGEPDFGNGMMVLCIALSVVVTSGIRPKTFFRIAAPLFALGAIFVVMVLKFPELFVSGKRIGRISAFLNPFEDEQNYGYQIVNGYYAIGAGGLKGVGLGNSVQKLGYLPEPQTDFIVPIIAEELGIIGVMIVLGGLFFLIARILIIGIRSSDSMARMICTGVATWIGLQTFVNIGGLAGLIPLTGVPIPFISYGGTSILLLSIALGVVANISKNVKSKHLKRQA</sequence>
<feature type="transmembrane region" description="Helical" evidence="22">
    <location>
        <begin position="291"/>
        <end position="312"/>
    </location>
</feature>